<feature type="region of interest" description="Disordered" evidence="1">
    <location>
        <begin position="460"/>
        <end position="484"/>
    </location>
</feature>
<evidence type="ECO:0000313" key="4">
    <source>
        <dbReference type="Proteomes" id="UP000006911"/>
    </source>
</evidence>
<reference evidence="3 4" key="1">
    <citation type="journal article" date="2010" name="Nature">
        <title>Perigord black truffle genome uncovers evolutionary origins and mechanisms of symbiosis.</title>
        <authorList>
            <person name="Martin F."/>
            <person name="Kohler A."/>
            <person name="Murat C."/>
            <person name="Balestrini R."/>
            <person name="Coutinho P.M."/>
            <person name="Jaillon O."/>
            <person name="Montanini B."/>
            <person name="Morin E."/>
            <person name="Noel B."/>
            <person name="Percudani R."/>
            <person name="Porcel B."/>
            <person name="Rubini A."/>
            <person name="Amicucci A."/>
            <person name="Amselem J."/>
            <person name="Anthouard V."/>
            <person name="Arcioni S."/>
            <person name="Artiguenave F."/>
            <person name="Aury J.M."/>
            <person name="Ballario P."/>
            <person name="Bolchi A."/>
            <person name="Brenna A."/>
            <person name="Brun A."/>
            <person name="Buee M."/>
            <person name="Cantarel B."/>
            <person name="Chevalier G."/>
            <person name="Couloux A."/>
            <person name="Da Silva C."/>
            <person name="Denoeud F."/>
            <person name="Duplessis S."/>
            <person name="Ghignone S."/>
            <person name="Hilselberger B."/>
            <person name="Iotti M."/>
            <person name="Marcais B."/>
            <person name="Mello A."/>
            <person name="Miranda M."/>
            <person name="Pacioni G."/>
            <person name="Quesneville H."/>
            <person name="Riccioni C."/>
            <person name="Ruotolo R."/>
            <person name="Splivallo R."/>
            <person name="Stocchi V."/>
            <person name="Tisserant E."/>
            <person name="Viscomi A.R."/>
            <person name="Zambonelli A."/>
            <person name="Zampieri E."/>
            <person name="Henrissat B."/>
            <person name="Lebrun M.H."/>
            <person name="Paolocci F."/>
            <person name="Bonfante P."/>
            <person name="Ottonello S."/>
            <person name="Wincker P."/>
        </authorList>
    </citation>
    <scope>NUCLEOTIDE SEQUENCE [LARGE SCALE GENOMIC DNA]</scope>
    <source>
        <strain evidence="3 4">Mel28</strain>
    </source>
</reference>
<evidence type="ECO:0000256" key="1">
    <source>
        <dbReference type="SAM" id="MobiDB-lite"/>
    </source>
</evidence>
<dbReference type="RefSeq" id="XP_002842059.1">
    <property type="nucleotide sequence ID" value="XM_002842013.1"/>
</dbReference>
<dbReference type="AlphaFoldDB" id="D5GP07"/>
<dbReference type="Proteomes" id="UP000006911">
    <property type="component" value="Unassembled WGS sequence"/>
</dbReference>
<dbReference type="EMBL" id="FN430371">
    <property type="protein sequence ID" value="CAZ86250.1"/>
    <property type="molecule type" value="Genomic_DNA"/>
</dbReference>
<dbReference type="HOGENOM" id="CLU_496245_0_0_1"/>
<evidence type="ECO:0000256" key="2">
    <source>
        <dbReference type="SAM" id="Phobius"/>
    </source>
</evidence>
<feature type="compositionally biased region" description="Low complexity" evidence="1">
    <location>
        <begin position="162"/>
        <end position="179"/>
    </location>
</feature>
<keyword evidence="2" id="KW-0812">Transmembrane</keyword>
<accession>D5GP07</accession>
<keyword evidence="2" id="KW-0472">Membrane</keyword>
<feature type="compositionally biased region" description="Basic and acidic residues" evidence="1">
    <location>
        <begin position="122"/>
        <end position="136"/>
    </location>
</feature>
<sequence length="549" mass="59179">MGIVRLHITPLTPETMHSLLPPKVLANKAVIASMSFHTIPSFPEKSYGYLNCEREVADGIKKKLNGSLFRGVKVRVGDARPDTFVPGGVPDGGVEGKKEKRKRAKEGDDGDGKKKAKKNKKEKSVFDGIELRDRKVQRGWSRPPTIATPTKGDSKRDCLFRSSAATPTPTSSASTTVSTEKSKRKKASGTIKEFTHNTKFPQFLKGTPLGKDISATTATFDESLGWLNSSGTVIETAPVSSAPPVIKHTPIAPPAVITTTPLPPSTTTYRSHSPSSSTSAPSATDSEPESEISPITPKTPPSATPNTTAKRSKVPTPALQITIPRIVHPLEALYKPTIATPCSSAISPTNTSFRFGFNLGSSGDVNEDEDEDMLSSDEQPPVHVVSTPPNRYRSAAPTPDTAIGHRKFFPPDEDEVPDLSGGGGRLFVPSTPRVIGSISMGSGETERRGGGVWSLWRDGKRRSTRTEGSGIGIGREGGERGGRGELGKRFPLSSAATVCLFFPFSFFCLRPLYILLFVHDLMCGIQKRVSCYATFTTFSQCPFPYCVSW</sequence>
<dbReference type="KEGG" id="tml:GSTUM_00011610001"/>
<evidence type="ECO:0000313" key="3">
    <source>
        <dbReference type="EMBL" id="CAZ86250.1"/>
    </source>
</evidence>
<dbReference type="GeneID" id="9183543"/>
<protein>
    <submittedName>
        <fullName evidence="3">(Perigord truffle) hypothetical protein</fullName>
    </submittedName>
</protein>
<feature type="compositionally biased region" description="Low complexity" evidence="1">
    <location>
        <begin position="254"/>
        <end position="285"/>
    </location>
</feature>
<keyword evidence="4" id="KW-1185">Reference proteome</keyword>
<feature type="region of interest" description="Disordered" evidence="1">
    <location>
        <begin position="79"/>
        <end position="190"/>
    </location>
</feature>
<feature type="transmembrane region" description="Helical" evidence="2">
    <location>
        <begin position="495"/>
        <end position="518"/>
    </location>
</feature>
<dbReference type="STRING" id="656061.D5GP07"/>
<gene>
    <name evidence="3" type="ORF">GSTUM_00011610001</name>
</gene>
<proteinExistence type="predicted"/>
<dbReference type="InParanoid" id="D5GP07"/>
<keyword evidence="2" id="KW-1133">Transmembrane helix</keyword>
<feature type="region of interest" description="Disordered" evidence="1">
    <location>
        <begin position="362"/>
        <end position="403"/>
    </location>
</feature>
<name>D5GP07_TUBMM</name>
<organism evidence="3 4">
    <name type="scientific">Tuber melanosporum (strain Mel28)</name>
    <name type="common">Perigord black truffle</name>
    <dbReference type="NCBI Taxonomy" id="656061"/>
    <lineage>
        <taxon>Eukaryota</taxon>
        <taxon>Fungi</taxon>
        <taxon>Dikarya</taxon>
        <taxon>Ascomycota</taxon>
        <taxon>Pezizomycotina</taxon>
        <taxon>Pezizomycetes</taxon>
        <taxon>Pezizales</taxon>
        <taxon>Tuberaceae</taxon>
        <taxon>Tuber</taxon>
    </lineage>
</organism>
<feature type="region of interest" description="Disordered" evidence="1">
    <location>
        <begin position="252"/>
        <end position="316"/>
    </location>
</feature>
<feature type="compositionally biased region" description="Acidic residues" evidence="1">
    <location>
        <begin position="365"/>
        <end position="375"/>
    </location>
</feature>
<dbReference type="eggNOG" id="ENOG502SKB6">
    <property type="taxonomic scope" value="Eukaryota"/>
</dbReference>